<dbReference type="PANTHER" id="PTHR43462">
    <property type="entry name" value="ALANYL-TRNA EDITING PROTEIN"/>
    <property type="match status" value="1"/>
</dbReference>
<evidence type="ECO:0000256" key="13">
    <source>
        <dbReference type="ARBA" id="ARBA00022917"/>
    </source>
</evidence>
<dbReference type="GO" id="GO:0005737">
    <property type="term" value="C:cytoplasm"/>
    <property type="evidence" value="ECO:0007669"/>
    <property type="project" value="UniProtKB-SubCell"/>
</dbReference>
<dbReference type="FunFam" id="3.10.310.40:FF:000001">
    <property type="entry name" value="Alanine--tRNA ligase"/>
    <property type="match status" value="1"/>
</dbReference>
<dbReference type="PROSITE" id="PS50860">
    <property type="entry name" value="AA_TRNA_LIGASE_II_ALA"/>
    <property type="match status" value="1"/>
</dbReference>
<keyword evidence="13" id="KW-0648">Protein biosynthesis</keyword>
<dbReference type="Pfam" id="PF02272">
    <property type="entry name" value="DHHA1"/>
    <property type="match status" value="1"/>
</dbReference>
<dbReference type="RefSeq" id="WP_151575540.1">
    <property type="nucleotide sequence ID" value="NZ_WBOT01000007.1"/>
</dbReference>
<protein>
    <recommendedName>
        <fullName evidence="5">Alanine--tRNA ligase</fullName>
        <ecNumber evidence="4">6.1.1.7</ecNumber>
    </recommendedName>
    <alternativeName>
        <fullName evidence="15">Alanyl-tRNA synthetase</fullName>
    </alternativeName>
</protein>
<evidence type="ECO:0000313" key="19">
    <source>
        <dbReference type="Proteomes" id="UP000441354"/>
    </source>
</evidence>
<dbReference type="InterPro" id="IPR003156">
    <property type="entry name" value="DHHA1_dom"/>
</dbReference>
<evidence type="ECO:0000256" key="7">
    <source>
        <dbReference type="ARBA" id="ARBA00022598"/>
    </source>
</evidence>
<dbReference type="Pfam" id="PF01411">
    <property type="entry name" value="tRNA-synt_2c"/>
    <property type="match status" value="1"/>
</dbReference>
<comment type="cofactor">
    <cofactor evidence="1">
        <name>Zn(2+)</name>
        <dbReference type="ChEBI" id="CHEBI:29105"/>
    </cofactor>
</comment>
<keyword evidence="12" id="KW-0694">RNA-binding</keyword>
<dbReference type="InterPro" id="IPR012947">
    <property type="entry name" value="tRNA_SAD"/>
</dbReference>
<dbReference type="OrthoDB" id="9812949at2"/>
<dbReference type="InterPro" id="IPR018165">
    <property type="entry name" value="Ala-tRNA-synth_IIc_core"/>
</dbReference>
<evidence type="ECO:0000256" key="6">
    <source>
        <dbReference type="ARBA" id="ARBA00022555"/>
    </source>
</evidence>
<dbReference type="SMART" id="SM00863">
    <property type="entry name" value="tRNA_SAD"/>
    <property type="match status" value="1"/>
</dbReference>
<sequence>MEKLYYQDPYIKEFKAQLLHQNTDEQGNLYAVLDQTAFYPTGGGQPHDTGVLNGVEVVAVEEVEGEVRHYIKMPLSQGEIEGKIDWSRRLDHMQQHTGQHILSAAFAELFNCQTVSFHLGKDICTIDIHTNALGEDEASAAEVLANKIVFENRPIETKWISAAEITQYPLRKQPSVTENIRLVIIPDFDYNGCGGTHPSSTGQVSSIKILDWEKQKQNIRVQFVCGNRVLKQLHEKHKVMKQLTAALNAPQEDVADSAMRIIQDAKILEKTVENKNEQLLLFEAKELLIQHKNEDNVQAVFYDRSIKEVQTLARKITELAEDSVVILVNELEDKLQFVCASGNGSDANMKKLAKELLGSIDGKGGGNESFAQGGGPKGISGEELLQKTRQILSVN</sequence>
<feature type="domain" description="Alanyl-transfer RNA synthetases family profile" evidence="17">
    <location>
        <begin position="1"/>
        <end position="235"/>
    </location>
</feature>
<dbReference type="SUPFAM" id="SSF50447">
    <property type="entry name" value="Translation proteins"/>
    <property type="match status" value="1"/>
</dbReference>
<dbReference type="SUPFAM" id="SSF55186">
    <property type="entry name" value="ThrRS/AlaRS common domain"/>
    <property type="match status" value="1"/>
</dbReference>
<dbReference type="GO" id="GO:0046872">
    <property type="term" value="F:metal ion binding"/>
    <property type="evidence" value="ECO:0007669"/>
    <property type="project" value="UniProtKB-KW"/>
</dbReference>
<keyword evidence="11" id="KW-0067">ATP-binding</keyword>
<dbReference type="GO" id="GO:0004813">
    <property type="term" value="F:alanine-tRNA ligase activity"/>
    <property type="evidence" value="ECO:0007669"/>
    <property type="project" value="UniProtKB-EC"/>
</dbReference>
<dbReference type="PANTHER" id="PTHR43462:SF1">
    <property type="entry name" value="ALANYL-TRNA EDITING PROTEIN AARSD1"/>
    <property type="match status" value="1"/>
</dbReference>
<dbReference type="Proteomes" id="UP000441354">
    <property type="component" value="Unassembled WGS sequence"/>
</dbReference>
<dbReference type="GO" id="GO:0005524">
    <property type="term" value="F:ATP binding"/>
    <property type="evidence" value="ECO:0007669"/>
    <property type="project" value="UniProtKB-KW"/>
</dbReference>
<evidence type="ECO:0000259" key="17">
    <source>
        <dbReference type="PROSITE" id="PS50860"/>
    </source>
</evidence>
<dbReference type="Gene3D" id="2.40.30.130">
    <property type="match status" value="1"/>
</dbReference>
<keyword evidence="14" id="KW-0030">Aminoacyl-tRNA synthetase</keyword>
<dbReference type="EC" id="6.1.1.7" evidence="4"/>
<keyword evidence="9" id="KW-0547">Nucleotide-binding</keyword>
<organism evidence="18 19">
    <name type="scientific">Bacillus mesophilum</name>
    <dbReference type="NCBI Taxonomy" id="1071718"/>
    <lineage>
        <taxon>Bacteria</taxon>
        <taxon>Bacillati</taxon>
        <taxon>Bacillota</taxon>
        <taxon>Bacilli</taxon>
        <taxon>Bacillales</taxon>
        <taxon>Bacillaceae</taxon>
        <taxon>Bacillus</taxon>
    </lineage>
</organism>
<proteinExistence type="inferred from homology"/>
<keyword evidence="10" id="KW-0862">Zinc</keyword>
<evidence type="ECO:0000256" key="10">
    <source>
        <dbReference type="ARBA" id="ARBA00022833"/>
    </source>
</evidence>
<evidence type="ECO:0000256" key="1">
    <source>
        <dbReference type="ARBA" id="ARBA00001947"/>
    </source>
</evidence>
<comment type="subcellular location">
    <subcellularLocation>
        <location evidence="2">Cytoplasm</location>
    </subcellularLocation>
</comment>
<evidence type="ECO:0000256" key="3">
    <source>
        <dbReference type="ARBA" id="ARBA00008226"/>
    </source>
</evidence>
<dbReference type="Gene3D" id="3.10.310.40">
    <property type="match status" value="1"/>
</dbReference>
<evidence type="ECO:0000256" key="4">
    <source>
        <dbReference type="ARBA" id="ARBA00013168"/>
    </source>
</evidence>
<keyword evidence="8" id="KW-0479">Metal-binding</keyword>
<dbReference type="EMBL" id="WBOT01000007">
    <property type="protein sequence ID" value="KAB2330609.1"/>
    <property type="molecule type" value="Genomic_DNA"/>
</dbReference>
<evidence type="ECO:0000313" key="18">
    <source>
        <dbReference type="EMBL" id="KAB2330609.1"/>
    </source>
</evidence>
<evidence type="ECO:0000256" key="12">
    <source>
        <dbReference type="ARBA" id="ARBA00022884"/>
    </source>
</evidence>
<keyword evidence="16" id="KW-0175">Coiled coil</keyword>
<evidence type="ECO:0000256" key="5">
    <source>
        <dbReference type="ARBA" id="ARBA00017959"/>
    </source>
</evidence>
<evidence type="ECO:0000256" key="14">
    <source>
        <dbReference type="ARBA" id="ARBA00023146"/>
    </source>
</evidence>
<reference evidence="18 19" key="1">
    <citation type="journal article" date="2014" name="Arch. Microbiol.">
        <title>Bacillus mesophilum sp. nov., strain IITR-54T, a novel 4-chlorobiphenyl dechlorinating bacterium.</title>
        <authorList>
            <person name="Manickam N."/>
            <person name="Singh N.K."/>
            <person name="Bajaj A."/>
            <person name="Kumar R.M."/>
            <person name="Kaur G."/>
            <person name="Kaur N."/>
            <person name="Bala M."/>
            <person name="Kumar A."/>
            <person name="Mayilraj S."/>
        </authorList>
    </citation>
    <scope>NUCLEOTIDE SEQUENCE [LARGE SCALE GENOMIC DNA]</scope>
    <source>
        <strain evidence="18 19">IITR-54</strain>
    </source>
</reference>
<name>A0A7V7RJ24_9BACI</name>
<comment type="caution">
    <text evidence="18">The sequence shown here is derived from an EMBL/GenBank/DDBJ whole genome shotgun (WGS) entry which is preliminary data.</text>
</comment>
<evidence type="ECO:0000256" key="11">
    <source>
        <dbReference type="ARBA" id="ARBA00022840"/>
    </source>
</evidence>
<dbReference type="InterPro" id="IPR018164">
    <property type="entry name" value="Ala-tRNA-synth_IIc_N"/>
</dbReference>
<evidence type="ECO:0000256" key="2">
    <source>
        <dbReference type="ARBA" id="ARBA00004496"/>
    </source>
</evidence>
<feature type="coiled-coil region" evidence="16">
    <location>
        <begin position="258"/>
        <end position="285"/>
    </location>
</feature>
<comment type="similarity">
    <text evidence="3">Belongs to the class-II aminoacyl-tRNA synthetase family.</text>
</comment>
<evidence type="ECO:0000256" key="8">
    <source>
        <dbReference type="ARBA" id="ARBA00022723"/>
    </source>
</evidence>
<accession>A0A7V7RJ24</accession>
<dbReference type="Pfam" id="PF07973">
    <property type="entry name" value="tRNA_SAD"/>
    <property type="match status" value="1"/>
</dbReference>
<gene>
    <name evidence="18" type="ORF">F7732_18345</name>
</gene>
<dbReference type="Gene3D" id="3.30.980.10">
    <property type="entry name" value="Threonyl-trna Synthetase, Chain A, domain 2"/>
    <property type="match status" value="1"/>
</dbReference>
<dbReference type="InterPro" id="IPR009000">
    <property type="entry name" value="Transl_B-barrel_sf"/>
</dbReference>
<dbReference type="GO" id="GO:0006419">
    <property type="term" value="P:alanyl-tRNA aminoacylation"/>
    <property type="evidence" value="ECO:0007669"/>
    <property type="project" value="InterPro"/>
</dbReference>
<dbReference type="GO" id="GO:0000049">
    <property type="term" value="F:tRNA binding"/>
    <property type="evidence" value="ECO:0007669"/>
    <property type="project" value="UniProtKB-KW"/>
</dbReference>
<dbReference type="GO" id="GO:0002161">
    <property type="term" value="F:aminoacyl-tRNA deacylase activity"/>
    <property type="evidence" value="ECO:0007669"/>
    <property type="project" value="UniProtKB-ARBA"/>
</dbReference>
<dbReference type="InterPro" id="IPR018163">
    <property type="entry name" value="Thr/Ala-tRNA-synth_IIc_edit"/>
</dbReference>
<evidence type="ECO:0000256" key="16">
    <source>
        <dbReference type="SAM" id="Coils"/>
    </source>
</evidence>
<evidence type="ECO:0000256" key="9">
    <source>
        <dbReference type="ARBA" id="ARBA00022741"/>
    </source>
</evidence>
<keyword evidence="6" id="KW-0820">tRNA-binding</keyword>
<dbReference type="InterPro" id="IPR051335">
    <property type="entry name" value="Alanyl-tRNA_Editing_Enzymes"/>
</dbReference>
<evidence type="ECO:0000256" key="15">
    <source>
        <dbReference type="ARBA" id="ARBA00032577"/>
    </source>
</evidence>
<keyword evidence="19" id="KW-1185">Reference proteome</keyword>
<keyword evidence="7" id="KW-0436">Ligase</keyword>
<dbReference type="AlphaFoldDB" id="A0A7V7RJ24"/>